<dbReference type="EMBL" id="PKPP01012332">
    <property type="protein sequence ID" value="PWA42549.1"/>
    <property type="molecule type" value="Genomic_DNA"/>
</dbReference>
<dbReference type="OrthoDB" id="40048at2759"/>
<sequence length="172" mass="18983">MRRFFEGGCAAIVDSGTSLLGEFRFLKILMLVHGRYSYNRNSTKLADIRSNEHSLDLSHMDHEPLVWMVIKAVGDEKTNCRGVSSTKQAVESSSSGDEPLSAFPCLVALNSGVRLALIVMTCVKYVYSPEIESLSKQELELVCSKDRLPASVACSGFDAKVVNKLALERMVY</sequence>
<evidence type="ECO:0000313" key="1">
    <source>
        <dbReference type="EMBL" id="PWA42549.1"/>
    </source>
</evidence>
<gene>
    <name evidence="1" type="ORF">CTI12_AA542730</name>
</gene>
<dbReference type="AlphaFoldDB" id="A0A2U1L0Q8"/>
<accession>A0A2U1L0Q8</accession>
<dbReference type="STRING" id="35608.A0A2U1L0Q8"/>
<reference evidence="1 2" key="1">
    <citation type="journal article" date="2018" name="Mol. Plant">
        <title>The genome of Artemisia annua provides insight into the evolution of Asteraceae family and artemisinin biosynthesis.</title>
        <authorList>
            <person name="Shen Q."/>
            <person name="Zhang L."/>
            <person name="Liao Z."/>
            <person name="Wang S."/>
            <person name="Yan T."/>
            <person name="Shi P."/>
            <person name="Liu M."/>
            <person name="Fu X."/>
            <person name="Pan Q."/>
            <person name="Wang Y."/>
            <person name="Lv Z."/>
            <person name="Lu X."/>
            <person name="Zhang F."/>
            <person name="Jiang W."/>
            <person name="Ma Y."/>
            <person name="Chen M."/>
            <person name="Hao X."/>
            <person name="Li L."/>
            <person name="Tang Y."/>
            <person name="Lv G."/>
            <person name="Zhou Y."/>
            <person name="Sun X."/>
            <person name="Brodelius P.E."/>
            <person name="Rose J.K.C."/>
            <person name="Tang K."/>
        </authorList>
    </citation>
    <scope>NUCLEOTIDE SEQUENCE [LARGE SCALE GENOMIC DNA]</scope>
    <source>
        <strain evidence="2">cv. Huhao1</strain>
        <tissue evidence="1">Leaf</tissue>
    </source>
</reference>
<protein>
    <submittedName>
        <fullName evidence="1">Regulator of chromosome condensation 1/beta-lactamase-inhibitor protein II</fullName>
    </submittedName>
</protein>
<proteinExistence type="predicted"/>
<keyword evidence="2" id="KW-1185">Reference proteome</keyword>
<organism evidence="1 2">
    <name type="scientific">Artemisia annua</name>
    <name type="common">Sweet wormwood</name>
    <dbReference type="NCBI Taxonomy" id="35608"/>
    <lineage>
        <taxon>Eukaryota</taxon>
        <taxon>Viridiplantae</taxon>
        <taxon>Streptophyta</taxon>
        <taxon>Embryophyta</taxon>
        <taxon>Tracheophyta</taxon>
        <taxon>Spermatophyta</taxon>
        <taxon>Magnoliopsida</taxon>
        <taxon>eudicotyledons</taxon>
        <taxon>Gunneridae</taxon>
        <taxon>Pentapetalae</taxon>
        <taxon>asterids</taxon>
        <taxon>campanulids</taxon>
        <taxon>Asterales</taxon>
        <taxon>Asteraceae</taxon>
        <taxon>Asteroideae</taxon>
        <taxon>Anthemideae</taxon>
        <taxon>Artemisiinae</taxon>
        <taxon>Artemisia</taxon>
    </lineage>
</organism>
<name>A0A2U1L0Q8_ARTAN</name>
<evidence type="ECO:0000313" key="2">
    <source>
        <dbReference type="Proteomes" id="UP000245207"/>
    </source>
</evidence>
<comment type="caution">
    <text evidence="1">The sequence shown here is derived from an EMBL/GenBank/DDBJ whole genome shotgun (WGS) entry which is preliminary data.</text>
</comment>
<dbReference type="Proteomes" id="UP000245207">
    <property type="component" value="Unassembled WGS sequence"/>
</dbReference>